<dbReference type="HOGENOM" id="CLU_2163565_0_0_10"/>
<reference evidence="1 2" key="2">
    <citation type="submission" date="2009-01" db="EMBL/GenBank/DDBJ databases">
        <title>Draft genome sequence of Bacteroides cellulosilyticus (DSM 14838).</title>
        <authorList>
            <person name="Sudarsanam P."/>
            <person name="Ley R."/>
            <person name="Guruge J."/>
            <person name="Turnbaugh P.J."/>
            <person name="Mahowald M."/>
            <person name="Liep D."/>
            <person name="Gordon J."/>
        </authorList>
    </citation>
    <scope>NUCLEOTIDE SEQUENCE [LARGE SCALE GENOMIC DNA]</scope>
    <source>
        <strain evidence="1 2">DSM 14838</strain>
    </source>
</reference>
<dbReference type="Proteomes" id="UP000003711">
    <property type="component" value="Unassembled WGS sequence"/>
</dbReference>
<comment type="caution">
    <text evidence="1">The sequence shown here is derived from an EMBL/GenBank/DDBJ whole genome shotgun (WGS) entry which is preliminary data.</text>
</comment>
<sequence length="110" mass="13048">TESIKLPSRVLKMMYLPKPQSVDNFGDKNTLVERSIVENIRISFSVPLENLRFPLMEHILLYWIIVNFIYWHITNSRLIKDELQLNSIVFPLRPDRLMYGLLNLPSYSLK</sequence>
<evidence type="ECO:0000313" key="2">
    <source>
        <dbReference type="Proteomes" id="UP000003711"/>
    </source>
</evidence>
<protein>
    <submittedName>
        <fullName evidence="1">Uncharacterized protein</fullName>
    </submittedName>
</protein>
<gene>
    <name evidence="1" type="ORF">BACCELL_03771</name>
</gene>
<evidence type="ECO:0000313" key="1">
    <source>
        <dbReference type="EMBL" id="EEF88622.1"/>
    </source>
</evidence>
<accession>E2NHJ4</accession>
<reference evidence="1 2" key="1">
    <citation type="submission" date="2008-12" db="EMBL/GenBank/DDBJ databases">
        <authorList>
            <person name="Fulton L."/>
            <person name="Clifton S."/>
            <person name="Fulton B."/>
            <person name="Xu J."/>
            <person name="Minx P."/>
            <person name="Pepin K.H."/>
            <person name="Johnson M."/>
            <person name="Bhonagiri V."/>
            <person name="Nash W.E."/>
            <person name="Mardis E.R."/>
            <person name="Wilson R.K."/>
        </authorList>
    </citation>
    <scope>NUCLEOTIDE SEQUENCE [LARGE SCALE GENOMIC DNA]</scope>
    <source>
        <strain evidence="1 2">DSM 14838</strain>
    </source>
</reference>
<dbReference type="AlphaFoldDB" id="E2NHJ4"/>
<proteinExistence type="predicted"/>
<dbReference type="EMBL" id="ACCH01000277">
    <property type="protein sequence ID" value="EEF88622.1"/>
    <property type="molecule type" value="Genomic_DNA"/>
</dbReference>
<feature type="non-terminal residue" evidence="1">
    <location>
        <position position="1"/>
    </location>
</feature>
<dbReference type="RefSeq" id="WP_007213122.1">
    <property type="nucleotide sequence ID" value="NZ_EQ973491.1"/>
</dbReference>
<name>E2NHJ4_9BACE</name>
<organism evidence="1 2">
    <name type="scientific">Bacteroides cellulosilyticus DSM 14838</name>
    <dbReference type="NCBI Taxonomy" id="537012"/>
    <lineage>
        <taxon>Bacteria</taxon>
        <taxon>Pseudomonadati</taxon>
        <taxon>Bacteroidota</taxon>
        <taxon>Bacteroidia</taxon>
        <taxon>Bacteroidales</taxon>
        <taxon>Bacteroidaceae</taxon>
        <taxon>Bacteroides</taxon>
    </lineage>
</organism>